<dbReference type="Pfam" id="PF14819">
    <property type="entry name" value="QueF_N"/>
    <property type="match status" value="1"/>
</dbReference>
<dbReference type="PANTHER" id="PTHR34354">
    <property type="entry name" value="NADPH-DEPENDENT 7-CYANO-7-DEAZAGUANINE REDUCTASE"/>
    <property type="match status" value="1"/>
</dbReference>
<evidence type="ECO:0000256" key="2">
    <source>
        <dbReference type="ARBA" id="ARBA00022785"/>
    </source>
</evidence>
<keyword evidence="7" id="KW-0378">Hydrolase</keyword>
<keyword evidence="8" id="KW-1185">Reference proteome</keyword>
<dbReference type="EMBL" id="LNXY01000031">
    <property type="protein sequence ID" value="KTC84598.1"/>
    <property type="molecule type" value="Genomic_DNA"/>
</dbReference>
<keyword evidence="2 5" id="KW-0671">Queuosine biosynthesis</keyword>
<comment type="similarity">
    <text evidence="5">Belongs to the GTP cyclohydrolase I family. QueF type 2 subfamily.</text>
</comment>
<sequence>MAEIKEVNDSSLGKKTFYEPYYNPNKLFPISRKTQRDELSISSTPPFFGYDSWNHYEVSWLNEKGKPIFALAEIIYSCHSPFLIESKSLKLYFNSFNNTKFSSLQAVQRQIIYDIEEKIGARVAVQINPFRREETLYFEGKCLDELDVDCSIYTVTPSLLTVEKTQVNEKLYSNLLKSNCLVTNQPDWASVQIIYSGKKINHAGLLRYLVSFRNHNEFAEHCIERIFMDVMRFCQPEELTVFGRYSRRGGLAVNPFRTTKKELKL</sequence>
<feature type="binding site" evidence="5">
    <location>
        <begin position="219"/>
        <end position="220"/>
    </location>
    <ligand>
        <name>substrate</name>
    </ligand>
</feature>
<organism evidence="7 8">
    <name type="scientific">Legionella drozanskii LLAP-1</name>
    <dbReference type="NCBI Taxonomy" id="1212489"/>
    <lineage>
        <taxon>Bacteria</taxon>
        <taxon>Pseudomonadati</taxon>
        <taxon>Pseudomonadota</taxon>
        <taxon>Gammaproteobacteria</taxon>
        <taxon>Legionellales</taxon>
        <taxon>Legionellaceae</taxon>
        <taxon>Legionella</taxon>
    </lineage>
</organism>
<name>A0A0W0SMI9_9GAMM</name>
<comment type="subcellular location">
    <subcellularLocation>
        <location evidence="5">Cytoplasm</location>
    </subcellularLocation>
</comment>
<reference evidence="7 8" key="1">
    <citation type="submission" date="2015-11" db="EMBL/GenBank/DDBJ databases">
        <title>Genomic analysis of 38 Legionella species identifies large and diverse effector repertoires.</title>
        <authorList>
            <person name="Burstein D."/>
            <person name="Amaro F."/>
            <person name="Zusman T."/>
            <person name="Lifshitz Z."/>
            <person name="Cohen O."/>
            <person name="Gilbert J.A."/>
            <person name="Pupko T."/>
            <person name="Shuman H.A."/>
            <person name="Segal G."/>
        </authorList>
    </citation>
    <scope>NUCLEOTIDE SEQUENCE [LARGE SCALE GENOMIC DNA]</scope>
    <source>
        <strain evidence="7 8">ATCC 700990</strain>
    </source>
</reference>
<dbReference type="STRING" id="1212489.Ldro_2762"/>
<dbReference type="HAMAP" id="MF_00817">
    <property type="entry name" value="QueF_type2"/>
    <property type="match status" value="1"/>
</dbReference>
<dbReference type="GO" id="GO:0005737">
    <property type="term" value="C:cytoplasm"/>
    <property type="evidence" value="ECO:0007669"/>
    <property type="project" value="UniProtKB-SubCell"/>
</dbReference>
<evidence type="ECO:0000256" key="1">
    <source>
        <dbReference type="ARBA" id="ARBA00022490"/>
    </source>
</evidence>
<dbReference type="InterPro" id="IPR043133">
    <property type="entry name" value="GTP-CH-I_C/QueF"/>
</dbReference>
<proteinExistence type="inferred from homology"/>
<evidence type="ECO:0000256" key="5">
    <source>
        <dbReference type="HAMAP-Rule" id="MF_00817"/>
    </source>
</evidence>
<dbReference type="GO" id="GO:0016787">
    <property type="term" value="F:hydrolase activity"/>
    <property type="evidence" value="ECO:0007669"/>
    <property type="project" value="UniProtKB-KW"/>
</dbReference>
<dbReference type="InterPro" id="IPR050084">
    <property type="entry name" value="NADPH_dep_7-cyano-7-deazaG_red"/>
</dbReference>
<feature type="binding site" evidence="5">
    <location>
        <begin position="248"/>
        <end position="249"/>
    </location>
    <ligand>
        <name>NADPH</name>
        <dbReference type="ChEBI" id="CHEBI:57783"/>
    </ligand>
</feature>
<dbReference type="Proteomes" id="UP000054736">
    <property type="component" value="Unassembled WGS sequence"/>
</dbReference>
<dbReference type="RefSeq" id="WP_058497036.1">
    <property type="nucleotide sequence ID" value="NZ_CAAAIU010000004.1"/>
</dbReference>
<dbReference type="PANTHER" id="PTHR34354:SF1">
    <property type="entry name" value="NADPH-DEPENDENT 7-CYANO-7-DEAZAGUANINE REDUCTASE"/>
    <property type="match status" value="1"/>
</dbReference>
<comment type="catalytic activity">
    <reaction evidence="5">
        <text>7-aminomethyl-7-carbaguanine + 2 NADP(+) = 7-cyano-7-carbaguanine + 2 NADPH + 3 H(+)</text>
        <dbReference type="Rhea" id="RHEA:13409"/>
        <dbReference type="ChEBI" id="CHEBI:15378"/>
        <dbReference type="ChEBI" id="CHEBI:45075"/>
        <dbReference type="ChEBI" id="CHEBI:57783"/>
        <dbReference type="ChEBI" id="CHEBI:58349"/>
        <dbReference type="ChEBI" id="CHEBI:58703"/>
        <dbReference type="EC" id="1.7.1.13"/>
    </reaction>
</comment>
<dbReference type="AlphaFoldDB" id="A0A0W0SMI9"/>
<dbReference type="GO" id="GO:0008616">
    <property type="term" value="P:tRNA queuosine(34) biosynthetic process"/>
    <property type="evidence" value="ECO:0007669"/>
    <property type="project" value="UniProtKB-UniRule"/>
</dbReference>
<dbReference type="UniPathway" id="UPA00392"/>
<evidence type="ECO:0000313" key="7">
    <source>
        <dbReference type="EMBL" id="KTC84598.1"/>
    </source>
</evidence>
<dbReference type="GO" id="GO:0033739">
    <property type="term" value="F:preQ1 synthase activity"/>
    <property type="evidence" value="ECO:0007669"/>
    <property type="project" value="UniProtKB-UniRule"/>
</dbReference>
<feature type="domain" description="NADPH-dependent 7-cyano-7-deazaguanine reductase N-terminal" evidence="6">
    <location>
        <begin position="18"/>
        <end position="127"/>
    </location>
</feature>
<comment type="caution">
    <text evidence="7">The sequence shown here is derived from an EMBL/GenBank/DDBJ whole genome shotgun (WGS) entry which is preliminary data.</text>
</comment>
<feature type="active site" description="Proton donor" evidence="5">
    <location>
        <position position="187"/>
    </location>
</feature>
<evidence type="ECO:0000259" key="6">
    <source>
        <dbReference type="Pfam" id="PF14819"/>
    </source>
</evidence>
<comment type="function">
    <text evidence="5">Catalyzes the NADPH-dependent reduction of 7-cyano-7-deazaguanine (preQ0) to 7-aminomethyl-7-deazaguanine (preQ1).</text>
</comment>
<keyword evidence="1 5" id="KW-0963">Cytoplasm</keyword>
<gene>
    <name evidence="5" type="primary">queF</name>
    <name evidence="7" type="ORF">Ldro_2762</name>
</gene>
<comment type="pathway">
    <text evidence="5">tRNA modification; tRNA-queuosine biosynthesis.</text>
</comment>
<dbReference type="PATRIC" id="fig|1212489.4.peg.2913"/>
<keyword evidence="4 5" id="KW-0560">Oxidoreductase</keyword>
<dbReference type="InterPro" id="IPR016428">
    <property type="entry name" value="QueF_type2"/>
</dbReference>
<evidence type="ECO:0000313" key="8">
    <source>
        <dbReference type="Proteomes" id="UP000054736"/>
    </source>
</evidence>
<dbReference type="OrthoDB" id="9789995at2"/>
<accession>A0A0W0SMI9</accession>
<keyword evidence="3 5" id="KW-0521">NADP</keyword>
<dbReference type="Pfam" id="PF14489">
    <property type="entry name" value="QueF"/>
    <property type="match status" value="1"/>
</dbReference>
<dbReference type="EC" id="1.7.1.13" evidence="5"/>
<evidence type="ECO:0000256" key="3">
    <source>
        <dbReference type="ARBA" id="ARBA00022857"/>
    </source>
</evidence>
<dbReference type="NCBIfam" id="TIGR03138">
    <property type="entry name" value="QueF"/>
    <property type="match status" value="1"/>
</dbReference>
<protein>
    <recommendedName>
        <fullName evidence="5">NADPH-dependent 7-cyano-7-deazaguanine reductase</fullName>
        <ecNumber evidence="5">1.7.1.13</ecNumber>
    </recommendedName>
    <alternativeName>
        <fullName evidence="5">7-cyano-7-carbaguanine reductase</fullName>
    </alternativeName>
    <alternativeName>
        <fullName evidence="5">NADPH-dependent nitrile oxidoreductase</fullName>
    </alternativeName>
    <alternativeName>
        <fullName evidence="5">PreQ(0) reductase</fullName>
    </alternativeName>
</protein>
<dbReference type="InterPro" id="IPR029139">
    <property type="entry name" value="QueF_N"/>
</dbReference>
<evidence type="ECO:0000256" key="4">
    <source>
        <dbReference type="ARBA" id="ARBA00023002"/>
    </source>
</evidence>
<dbReference type="SUPFAM" id="SSF55620">
    <property type="entry name" value="Tetrahydrobiopterin biosynthesis enzymes-like"/>
    <property type="match status" value="1"/>
</dbReference>
<dbReference type="PIRSF" id="PIRSF004750">
    <property type="entry name" value="Nitrile_oxidored_YqcD_prd"/>
    <property type="match status" value="1"/>
</dbReference>
<dbReference type="Gene3D" id="3.30.1130.10">
    <property type="match status" value="2"/>
</dbReference>
<comment type="subunit">
    <text evidence="5">Homodimer.</text>
</comment>
<feature type="active site" description="Thioimide intermediate" evidence="5">
    <location>
        <position position="180"/>
    </location>
</feature>
<dbReference type="InterPro" id="IPR029500">
    <property type="entry name" value="QueF"/>
</dbReference>
<feature type="binding site" evidence="5">
    <location>
        <begin position="86"/>
        <end position="87"/>
    </location>
    <ligand>
        <name>NADPH</name>
        <dbReference type="ChEBI" id="CHEBI:57783"/>
    </ligand>
</feature>
<feature type="binding site" evidence="5">
    <location>
        <begin position="84"/>
        <end position="86"/>
    </location>
    <ligand>
        <name>substrate</name>
    </ligand>
</feature>